<gene>
    <name evidence="1" type="ORF">MENT_LOCUS17038</name>
</gene>
<comment type="caution">
    <text evidence="1">The sequence shown here is derived from an EMBL/GenBank/DDBJ whole genome shotgun (WGS) entry which is preliminary data.</text>
</comment>
<evidence type="ECO:0000313" key="2">
    <source>
        <dbReference type="Proteomes" id="UP000580250"/>
    </source>
</evidence>
<evidence type="ECO:0000313" key="1">
    <source>
        <dbReference type="EMBL" id="CAD2165216.1"/>
    </source>
</evidence>
<accession>A0A6V7UTD6</accession>
<dbReference type="AlphaFoldDB" id="A0A6V7UTD6"/>
<reference evidence="1 2" key="1">
    <citation type="submission" date="2020-08" db="EMBL/GenBank/DDBJ databases">
        <authorList>
            <person name="Koutsovoulos G."/>
            <person name="Danchin GJ E."/>
        </authorList>
    </citation>
    <scope>NUCLEOTIDE SEQUENCE [LARGE SCALE GENOMIC DNA]</scope>
</reference>
<dbReference type="EMBL" id="CAJEWN010000108">
    <property type="protein sequence ID" value="CAD2165216.1"/>
    <property type="molecule type" value="Genomic_DNA"/>
</dbReference>
<organism evidence="1 2">
    <name type="scientific">Meloidogyne enterolobii</name>
    <name type="common">Root-knot nematode worm</name>
    <name type="synonym">Meloidogyne mayaguensis</name>
    <dbReference type="NCBI Taxonomy" id="390850"/>
    <lineage>
        <taxon>Eukaryota</taxon>
        <taxon>Metazoa</taxon>
        <taxon>Ecdysozoa</taxon>
        <taxon>Nematoda</taxon>
        <taxon>Chromadorea</taxon>
        <taxon>Rhabditida</taxon>
        <taxon>Tylenchina</taxon>
        <taxon>Tylenchomorpha</taxon>
        <taxon>Tylenchoidea</taxon>
        <taxon>Meloidogynidae</taxon>
        <taxon>Meloidogyninae</taxon>
        <taxon>Meloidogyne</taxon>
    </lineage>
</organism>
<sequence length="121" mass="14319">MNVNQNNRIGDFFFKKNGSFFKIEVNQDNVFIIELNNASKYINQLKQRSLIEIANNQIIQQFLPKFEKQVLVNNNFVKNANYYETSILDEVLDKNYNNVNSKKDKKNTKTNFYQVTGRKLI</sequence>
<proteinExistence type="predicted"/>
<protein>
    <submittedName>
        <fullName evidence="1">Uncharacterized protein</fullName>
    </submittedName>
</protein>
<name>A0A6V7UTD6_MELEN</name>
<dbReference type="Proteomes" id="UP000580250">
    <property type="component" value="Unassembled WGS sequence"/>
</dbReference>